<proteinExistence type="predicted"/>
<comment type="caution">
    <text evidence="2">The sequence shown here is derived from an EMBL/GenBank/DDBJ whole genome shotgun (WGS) entry which is preliminary data.</text>
</comment>
<dbReference type="Proteomes" id="UP001437256">
    <property type="component" value="Unassembled WGS sequence"/>
</dbReference>
<feature type="region of interest" description="Disordered" evidence="1">
    <location>
        <begin position="68"/>
        <end position="90"/>
    </location>
</feature>
<dbReference type="EMBL" id="JBBXMP010000001">
    <property type="protein sequence ID" value="KAL0072850.1"/>
    <property type="molecule type" value="Genomic_DNA"/>
</dbReference>
<evidence type="ECO:0000313" key="3">
    <source>
        <dbReference type="Proteomes" id="UP001437256"/>
    </source>
</evidence>
<feature type="region of interest" description="Disordered" evidence="1">
    <location>
        <begin position="1"/>
        <end position="32"/>
    </location>
</feature>
<accession>A0ABR3AHB6</accession>
<keyword evidence="3" id="KW-1185">Reference proteome</keyword>
<organism evidence="2 3">
    <name type="scientific">Marasmius tenuissimus</name>
    <dbReference type="NCBI Taxonomy" id="585030"/>
    <lineage>
        <taxon>Eukaryota</taxon>
        <taxon>Fungi</taxon>
        <taxon>Dikarya</taxon>
        <taxon>Basidiomycota</taxon>
        <taxon>Agaricomycotina</taxon>
        <taxon>Agaricomycetes</taxon>
        <taxon>Agaricomycetidae</taxon>
        <taxon>Agaricales</taxon>
        <taxon>Marasmiineae</taxon>
        <taxon>Marasmiaceae</taxon>
        <taxon>Marasmius</taxon>
    </lineage>
</organism>
<evidence type="ECO:0000256" key="1">
    <source>
        <dbReference type="SAM" id="MobiDB-lite"/>
    </source>
</evidence>
<reference evidence="2 3" key="1">
    <citation type="submission" date="2024-05" db="EMBL/GenBank/DDBJ databases">
        <title>A draft genome resource for the thread blight pathogen Marasmius tenuissimus strain MS-2.</title>
        <authorList>
            <person name="Yulfo-Soto G.E."/>
            <person name="Baruah I.K."/>
            <person name="Amoako-Attah I."/>
            <person name="Bukari Y."/>
            <person name="Meinhardt L.W."/>
            <person name="Bailey B.A."/>
            <person name="Cohen S.P."/>
        </authorList>
    </citation>
    <scope>NUCLEOTIDE SEQUENCE [LARGE SCALE GENOMIC DNA]</scope>
    <source>
        <strain evidence="2 3">MS-2</strain>
    </source>
</reference>
<gene>
    <name evidence="2" type="ORF">AAF712_000613</name>
</gene>
<evidence type="ECO:0000313" key="2">
    <source>
        <dbReference type="EMBL" id="KAL0072850.1"/>
    </source>
</evidence>
<feature type="non-terminal residue" evidence="2">
    <location>
        <position position="1"/>
    </location>
</feature>
<protein>
    <submittedName>
        <fullName evidence="2">Uncharacterized protein</fullName>
    </submittedName>
</protein>
<name>A0ABR3AHB6_9AGAR</name>
<sequence>STNHNHSQAQAISTNNTLASTHPNFTNANTTSILPIHRYPIGMWATYKRIEPPIHSSDHTVEKYDGNAATLLERRVPPTNGPPSFRKRAP</sequence>